<dbReference type="Proteomes" id="UP000184485">
    <property type="component" value="Unassembled WGS sequence"/>
</dbReference>
<evidence type="ECO:0000313" key="1">
    <source>
        <dbReference type="EMBL" id="SHG60971.1"/>
    </source>
</evidence>
<dbReference type="STRING" id="1122133.SAMN02745157_4517"/>
<accession>A0A1M5L7I6</accession>
<proteinExistence type="predicted"/>
<evidence type="ECO:0008006" key="3">
    <source>
        <dbReference type="Google" id="ProtNLM"/>
    </source>
</evidence>
<protein>
    <recommendedName>
        <fullName evidence="3">RES domain-containing protein</fullName>
    </recommendedName>
</protein>
<organism evidence="1 2">
    <name type="scientific">Kaistia soli DSM 19436</name>
    <dbReference type="NCBI Taxonomy" id="1122133"/>
    <lineage>
        <taxon>Bacteria</taxon>
        <taxon>Pseudomonadati</taxon>
        <taxon>Pseudomonadota</taxon>
        <taxon>Alphaproteobacteria</taxon>
        <taxon>Hyphomicrobiales</taxon>
        <taxon>Kaistiaceae</taxon>
        <taxon>Kaistia</taxon>
    </lineage>
</organism>
<reference evidence="1 2" key="1">
    <citation type="submission" date="2016-11" db="EMBL/GenBank/DDBJ databases">
        <authorList>
            <person name="Jaros S."/>
            <person name="Januszkiewicz K."/>
            <person name="Wedrychowicz H."/>
        </authorList>
    </citation>
    <scope>NUCLEOTIDE SEQUENCE [LARGE SCALE GENOMIC DNA]</scope>
    <source>
        <strain evidence="1 2">DSM 19436</strain>
    </source>
</reference>
<gene>
    <name evidence="1" type="ORF">SAMN02745157_4517</name>
</gene>
<dbReference type="AlphaFoldDB" id="A0A1M5L7I6"/>
<name>A0A1M5L7I6_9HYPH</name>
<dbReference type="EMBL" id="FQUP01000006">
    <property type="protein sequence ID" value="SHG60971.1"/>
    <property type="molecule type" value="Genomic_DNA"/>
</dbReference>
<sequence length="237" mass="26518">MAVEIGPIVPWKGETFRLIPSRFPPVSVYEGLVANDRMDALVDIENLTNPRLQSQARIANIENKDPKTSARLQNWNLAPFAYGHPDGSTFFDADRPCLEVAADRQTALAISVAKRQRFLACTSEGPIGLDMRMFKTPLSGRFVDLRHLSAEEVRDRGRDLGKSIVNDVDGVLFHPIERPSAMAISVLNGSILEKTLQAVHYRYQWNGERISLLYAFDDKGTRIEPDHLRSEADCLAA</sequence>
<evidence type="ECO:0000313" key="2">
    <source>
        <dbReference type="Proteomes" id="UP000184485"/>
    </source>
</evidence>
<keyword evidence="2" id="KW-1185">Reference proteome</keyword>